<comment type="catalytic activity">
    <reaction evidence="13">
        <text>serotonin + acetyl-CoA = N-acetylserotonin + CoA + H(+)</text>
        <dbReference type="Rhea" id="RHEA:25217"/>
        <dbReference type="ChEBI" id="CHEBI:15378"/>
        <dbReference type="ChEBI" id="CHEBI:17697"/>
        <dbReference type="ChEBI" id="CHEBI:57287"/>
        <dbReference type="ChEBI" id="CHEBI:57288"/>
        <dbReference type="ChEBI" id="CHEBI:350546"/>
        <dbReference type="EC" id="2.3.1.87"/>
    </reaction>
    <physiologicalReaction direction="left-to-right" evidence="13">
        <dbReference type="Rhea" id="RHEA:25218"/>
    </physiologicalReaction>
</comment>
<dbReference type="InterPro" id="IPR016181">
    <property type="entry name" value="Acyl_CoA_acyltransferase"/>
</dbReference>
<keyword evidence="1" id="KW-0808">Transferase</keyword>
<dbReference type="SUPFAM" id="SSF55729">
    <property type="entry name" value="Acyl-CoA N-acyltransferases (Nat)"/>
    <property type="match status" value="1"/>
</dbReference>
<comment type="catalytic activity">
    <reaction evidence="11">
        <text>serotonin + hexadecanoyl-CoA = N-hexadecanoyl-serotonin + CoA + H(+)</text>
        <dbReference type="Rhea" id="RHEA:51384"/>
        <dbReference type="ChEBI" id="CHEBI:15378"/>
        <dbReference type="ChEBI" id="CHEBI:57287"/>
        <dbReference type="ChEBI" id="CHEBI:57379"/>
        <dbReference type="ChEBI" id="CHEBI:134059"/>
        <dbReference type="ChEBI" id="CHEBI:350546"/>
    </reaction>
    <physiologicalReaction direction="left-to-right" evidence="11">
        <dbReference type="Rhea" id="RHEA:51385"/>
    </physiologicalReaction>
</comment>
<dbReference type="InterPro" id="IPR000182">
    <property type="entry name" value="GNAT_dom"/>
</dbReference>
<gene>
    <name evidence="15" type="primary">LOC108052697</name>
</gene>
<evidence type="ECO:0000256" key="3">
    <source>
        <dbReference type="ARBA" id="ARBA00037926"/>
    </source>
</evidence>
<sequence length="224" mass="25046">MMASNTKDGITIRIMTQEDYKNVKAFMKDDFFTSEPLCQASGETSVHRQNEEENDKYHLSMIAQGTCLVALDENNGGRLVGFVLAGAQYPEDIEKHRIEADAMEKNVWGRIFVMLSKIEREANLFERFGISKVLYSHITSVDTSMRGKGLGSRLAATLMDVGRSKGFPAMVAYCTSFFSARQKEALGMQCIHSLTYADYKDDQGRPIFTPAAPNTMARVMAIKL</sequence>
<dbReference type="PANTHER" id="PTHR20905">
    <property type="entry name" value="N-ACETYLTRANSFERASE-RELATED"/>
    <property type="match status" value="1"/>
</dbReference>
<evidence type="ECO:0000256" key="13">
    <source>
        <dbReference type="ARBA" id="ARBA00052491"/>
    </source>
</evidence>
<organism evidence="15">
    <name type="scientific">Drosophila rhopaloa</name>
    <name type="common">Fruit fly</name>
    <dbReference type="NCBI Taxonomy" id="1041015"/>
    <lineage>
        <taxon>Eukaryota</taxon>
        <taxon>Metazoa</taxon>
        <taxon>Ecdysozoa</taxon>
        <taxon>Arthropoda</taxon>
        <taxon>Hexapoda</taxon>
        <taxon>Insecta</taxon>
        <taxon>Pterygota</taxon>
        <taxon>Neoptera</taxon>
        <taxon>Endopterygota</taxon>
        <taxon>Diptera</taxon>
        <taxon>Brachycera</taxon>
        <taxon>Muscomorpha</taxon>
        <taxon>Ephydroidea</taxon>
        <taxon>Drosophilidae</taxon>
        <taxon>Drosophila</taxon>
        <taxon>Sophophora</taxon>
    </lineage>
</organism>
<evidence type="ECO:0000256" key="2">
    <source>
        <dbReference type="ARBA" id="ARBA00023315"/>
    </source>
</evidence>
<dbReference type="PROSITE" id="PS51186">
    <property type="entry name" value="GNAT"/>
    <property type="match status" value="1"/>
</dbReference>
<name>A0A6P4FJJ1_DRORH</name>
<reference evidence="15" key="1">
    <citation type="submission" date="2025-08" db="UniProtKB">
        <authorList>
            <consortium name="RefSeq"/>
        </authorList>
    </citation>
    <scope>IDENTIFICATION</scope>
</reference>
<evidence type="ECO:0000256" key="4">
    <source>
        <dbReference type="ARBA" id="ARBA00038182"/>
    </source>
</evidence>
<comment type="catalytic activity">
    <reaction evidence="6">
        <text>dopamine + (9Z)-octadecenoyl-CoA = N-(9Z-octadecanoyl)-dopamine + CoA + H(+)</text>
        <dbReference type="Rhea" id="RHEA:51380"/>
        <dbReference type="ChEBI" id="CHEBI:15378"/>
        <dbReference type="ChEBI" id="CHEBI:31883"/>
        <dbReference type="ChEBI" id="CHEBI:57287"/>
        <dbReference type="ChEBI" id="CHEBI:57387"/>
        <dbReference type="ChEBI" id="CHEBI:59905"/>
    </reaction>
    <physiologicalReaction direction="left-to-right" evidence="6">
        <dbReference type="Rhea" id="RHEA:51381"/>
    </physiologicalReaction>
</comment>
<dbReference type="GO" id="GO:0004059">
    <property type="term" value="F:aralkylamine N-acetyltransferase activity"/>
    <property type="evidence" value="ECO:0007669"/>
    <property type="project" value="UniProtKB-EC"/>
</dbReference>
<comment type="catalytic activity">
    <reaction evidence="8">
        <text>serotonin + (5Z,8Z,11Z,14Z)-eicosatetraenoyl-CoA = N-[(5Z,8Z,11Z,14Z)-eicosatetraenoyl]-serotonin + CoA + H(+)</text>
        <dbReference type="Rhea" id="RHEA:51396"/>
        <dbReference type="ChEBI" id="CHEBI:15378"/>
        <dbReference type="ChEBI" id="CHEBI:57287"/>
        <dbReference type="ChEBI" id="CHEBI:57368"/>
        <dbReference type="ChEBI" id="CHEBI:132255"/>
        <dbReference type="ChEBI" id="CHEBI:350546"/>
    </reaction>
    <physiologicalReaction direction="left-to-right" evidence="8">
        <dbReference type="Rhea" id="RHEA:51397"/>
    </physiologicalReaction>
</comment>
<dbReference type="EC" id="2.3.1.87" evidence="5"/>
<comment type="similarity">
    <text evidence="4">Belongs to the acetyltransferase family. AANAT subfamily.</text>
</comment>
<comment type="catalytic activity">
    <reaction evidence="10">
        <text>serotonin + (9Z)-octadecenoyl-CoA = N-(9Z-octadecenoyl)-serotonin + CoA + H(+)</text>
        <dbReference type="Rhea" id="RHEA:51392"/>
        <dbReference type="ChEBI" id="CHEBI:15378"/>
        <dbReference type="ChEBI" id="CHEBI:57287"/>
        <dbReference type="ChEBI" id="CHEBI:57387"/>
        <dbReference type="ChEBI" id="CHEBI:134064"/>
        <dbReference type="ChEBI" id="CHEBI:350546"/>
    </reaction>
    <physiologicalReaction direction="left-to-right" evidence="10">
        <dbReference type="Rhea" id="RHEA:51393"/>
    </physiologicalReaction>
</comment>
<evidence type="ECO:0000256" key="5">
    <source>
        <dbReference type="ARBA" id="ARBA00039114"/>
    </source>
</evidence>
<protein>
    <recommendedName>
        <fullName evidence="5">aralkylamine N-acetyltransferase</fullName>
        <ecNumber evidence="5">2.3.1.87</ecNumber>
    </recommendedName>
</protein>
<dbReference type="OrthoDB" id="8113373at2759"/>
<feature type="domain" description="N-acetyltransferase" evidence="14">
    <location>
        <begin position="10"/>
        <end position="224"/>
    </location>
</feature>
<dbReference type="RefSeq" id="XP_016990675.1">
    <property type="nucleotide sequence ID" value="XM_017135186.1"/>
</dbReference>
<evidence type="ECO:0000256" key="8">
    <source>
        <dbReference type="ARBA" id="ARBA00051284"/>
    </source>
</evidence>
<comment type="catalytic activity">
    <reaction evidence="7">
        <text>serotonin + octadecanoyl-CoA = N-octadecanoyl-serotonin + CoA + H(+)</text>
        <dbReference type="Rhea" id="RHEA:51400"/>
        <dbReference type="ChEBI" id="CHEBI:15378"/>
        <dbReference type="ChEBI" id="CHEBI:57287"/>
        <dbReference type="ChEBI" id="CHEBI:57394"/>
        <dbReference type="ChEBI" id="CHEBI:134065"/>
        <dbReference type="ChEBI" id="CHEBI:350546"/>
    </reaction>
    <physiologicalReaction direction="left-to-right" evidence="7">
        <dbReference type="Rhea" id="RHEA:51401"/>
    </physiologicalReaction>
</comment>
<dbReference type="AlphaFoldDB" id="A0A6P4FJJ1"/>
<evidence type="ECO:0000256" key="10">
    <source>
        <dbReference type="ARBA" id="ARBA00051823"/>
    </source>
</evidence>
<evidence type="ECO:0000256" key="6">
    <source>
        <dbReference type="ARBA" id="ARBA00050189"/>
    </source>
</evidence>
<proteinExistence type="inferred from homology"/>
<comment type="pathway">
    <text evidence="3">Aromatic compound metabolism; melatonin biosynthesis; melatonin from serotonin: step 1/2.</text>
</comment>
<dbReference type="FunFam" id="3.40.630.30:FF:000046">
    <property type="entry name" value="Dopamine N-acetyltransferase"/>
    <property type="match status" value="1"/>
</dbReference>
<dbReference type="PANTHER" id="PTHR20905:SF1">
    <property type="entry name" value="AT07410P-RELATED"/>
    <property type="match status" value="1"/>
</dbReference>
<evidence type="ECO:0000256" key="9">
    <source>
        <dbReference type="ARBA" id="ARBA00051711"/>
    </source>
</evidence>
<dbReference type="Gene3D" id="3.40.630.30">
    <property type="match status" value="1"/>
</dbReference>
<evidence type="ECO:0000313" key="15">
    <source>
        <dbReference type="RefSeq" id="XP_016990675.1"/>
    </source>
</evidence>
<dbReference type="Pfam" id="PF00583">
    <property type="entry name" value="Acetyltransf_1"/>
    <property type="match status" value="1"/>
</dbReference>
<keyword evidence="2" id="KW-0012">Acyltransferase</keyword>
<evidence type="ECO:0000256" key="7">
    <source>
        <dbReference type="ARBA" id="ARBA00050849"/>
    </source>
</evidence>
<evidence type="ECO:0000259" key="14">
    <source>
        <dbReference type="PROSITE" id="PS51186"/>
    </source>
</evidence>
<accession>A0A6P4FJJ1</accession>
<evidence type="ECO:0000256" key="12">
    <source>
        <dbReference type="ARBA" id="ARBA00052335"/>
    </source>
</evidence>
<evidence type="ECO:0000256" key="11">
    <source>
        <dbReference type="ARBA" id="ARBA00052178"/>
    </source>
</evidence>
<comment type="catalytic activity">
    <reaction evidence="9">
        <text>dopamine + acetyl-CoA = N-acetyldopamine + CoA + H(+)</text>
        <dbReference type="Rhea" id="RHEA:51388"/>
        <dbReference type="ChEBI" id="CHEBI:15378"/>
        <dbReference type="ChEBI" id="CHEBI:57287"/>
        <dbReference type="ChEBI" id="CHEBI:57288"/>
        <dbReference type="ChEBI" id="CHEBI:59905"/>
        <dbReference type="ChEBI" id="CHEBI:125678"/>
    </reaction>
    <physiologicalReaction direction="left-to-right" evidence="9">
        <dbReference type="Rhea" id="RHEA:51389"/>
    </physiologicalReaction>
</comment>
<comment type="catalytic activity">
    <reaction evidence="12">
        <text>dopamine + hexadecanoyl-CoA = N-hexadecanoyl-dopamine + CoA + H(+)</text>
        <dbReference type="Rhea" id="RHEA:51376"/>
        <dbReference type="ChEBI" id="CHEBI:15378"/>
        <dbReference type="ChEBI" id="CHEBI:57287"/>
        <dbReference type="ChEBI" id="CHEBI:57379"/>
        <dbReference type="ChEBI" id="CHEBI:59905"/>
        <dbReference type="ChEBI" id="CHEBI:134058"/>
    </reaction>
    <physiologicalReaction direction="left-to-right" evidence="12">
        <dbReference type="Rhea" id="RHEA:51377"/>
    </physiologicalReaction>
</comment>
<evidence type="ECO:0000256" key="1">
    <source>
        <dbReference type="ARBA" id="ARBA00022679"/>
    </source>
</evidence>